<dbReference type="Gene3D" id="3.30.40.10">
    <property type="entry name" value="Zinc/RING finger domain, C3HC4 (zinc finger)"/>
    <property type="match status" value="2"/>
</dbReference>
<feature type="coiled-coil region" evidence="5">
    <location>
        <begin position="221"/>
        <end position="304"/>
    </location>
</feature>
<evidence type="ECO:0000256" key="2">
    <source>
        <dbReference type="ARBA" id="ARBA00022771"/>
    </source>
</evidence>
<dbReference type="GeneID" id="136812769"/>
<evidence type="ECO:0000256" key="5">
    <source>
        <dbReference type="SAM" id="Coils"/>
    </source>
</evidence>
<evidence type="ECO:0000313" key="7">
    <source>
        <dbReference type="EnsemblMetazoa" id="CLYHEMP009296.1"/>
    </source>
</evidence>
<dbReference type="SUPFAM" id="SSF49599">
    <property type="entry name" value="TRAF domain-like"/>
    <property type="match status" value="1"/>
</dbReference>
<evidence type="ECO:0000256" key="4">
    <source>
        <dbReference type="PROSITE-ProRule" id="PRU00175"/>
    </source>
</evidence>
<dbReference type="GO" id="GO:0008270">
    <property type="term" value="F:zinc ion binding"/>
    <property type="evidence" value="ECO:0007669"/>
    <property type="project" value="UniProtKB-KW"/>
</dbReference>
<dbReference type="PANTHER" id="PTHR10131:SF94">
    <property type="entry name" value="TNF RECEPTOR-ASSOCIATED FACTOR 4"/>
    <property type="match status" value="1"/>
</dbReference>
<evidence type="ECO:0000313" key="8">
    <source>
        <dbReference type="Proteomes" id="UP000594262"/>
    </source>
</evidence>
<protein>
    <recommendedName>
        <fullName evidence="6">RING-type domain-containing protein</fullName>
    </recommendedName>
</protein>
<proteinExistence type="predicted"/>
<keyword evidence="8" id="KW-1185">Reference proteome</keyword>
<accession>A0A7M5VE22</accession>
<sequence length="593" mass="68399">MASNNKEELLQEEQSTRLDVQSSNIKEQCSICLAPLLESSTSNKCRGCTEKINAVPTGFQFVIAGQDRKEFECPICLCIIRDATELGCEHIMCGKCLERYEHDQIVKTKGNGEEKDAIFYCSICQEPYLPEKKTPVKSLDRIIQTTIPVKCEQKGCEWIGCIIDYKIHKEKCEFVSIQCVYFDVGCNAKVIRGNLEAHGQTNSMFHQTLLLNVVKTYWKDREELHKEMNNQKGLIQDLQEKVGILENENMIIQKEMARESQNNAENVQRLDKIAKENVDLTTEVDEQNKLIQDLNTKQANLENDFHIREEVLTEKIKAIETEKSDKDQEKSEVVSTLHSKLEKLEKVKINEIGSKIKSINRRMETLVESEKLQAKDIRSLEWFADKVSRLHNVLGSGHCFGANCQAYLGEVLYRSNKTVKEFNSIVEDLSGGDIGHDRPYSKKFTEAMKLYQEKFFSKMYKNRLNMFASMPIGTLHGSFVKLEVFNCQYITVIVTDTFERFNELTKDWCRNSNSIAINIDENERCLNVVINLTNLLLNSVRLLHKSDEQQIINLLTNGEKFPLELSDHVFFCWPRNYLMLECFFDLKFNASTT</sequence>
<keyword evidence="3" id="KW-0862">Zinc</keyword>
<dbReference type="PROSITE" id="PS00518">
    <property type="entry name" value="ZF_RING_1"/>
    <property type="match status" value="1"/>
</dbReference>
<dbReference type="InterPro" id="IPR017907">
    <property type="entry name" value="Znf_RING_CS"/>
</dbReference>
<keyword evidence="5" id="KW-0175">Coiled coil</keyword>
<dbReference type="RefSeq" id="XP_066925392.1">
    <property type="nucleotide sequence ID" value="XM_067069291.1"/>
</dbReference>
<evidence type="ECO:0000256" key="3">
    <source>
        <dbReference type="ARBA" id="ARBA00022833"/>
    </source>
</evidence>
<evidence type="ECO:0000259" key="6">
    <source>
        <dbReference type="PROSITE" id="PS50089"/>
    </source>
</evidence>
<keyword evidence="2 4" id="KW-0863">Zinc-finger</keyword>
<dbReference type="EnsemblMetazoa" id="CLYHEMT009296.1">
    <property type="protein sequence ID" value="CLYHEMP009296.1"/>
    <property type="gene ID" value="CLYHEMG009296"/>
</dbReference>
<dbReference type="PROSITE" id="PS50089">
    <property type="entry name" value="ZF_RING_2"/>
    <property type="match status" value="1"/>
</dbReference>
<dbReference type="SUPFAM" id="SSF57850">
    <property type="entry name" value="RING/U-box"/>
    <property type="match status" value="1"/>
</dbReference>
<dbReference type="AlphaFoldDB" id="A0A7M5VE22"/>
<dbReference type="Proteomes" id="UP000594262">
    <property type="component" value="Unplaced"/>
</dbReference>
<evidence type="ECO:0000256" key="1">
    <source>
        <dbReference type="ARBA" id="ARBA00022723"/>
    </source>
</evidence>
<dbReference type="InterPro" id="IPR001841">
    <property type="entry name" value="Znf_RING"/>
</dbReference>
<dbReference type="PANTHER" id="PTHR10131">
    <property type="entry name" value="TNF RECEPTOR ASSOCIATED FACTOR"/>
    <property type="match status" value="1"/>
</dbReference>
<dbReference type="InterPro" id="IPR013083">
    <property type="entry name" value="Znf_RING/FYVE/PHD"/>
</dbReference>
<keyword evidence="1" id="KW-0479">Metal-binding</keyword>
<reference evidence="7" key="1">
    <citation type="submission" date="2021-01" db="UniProtKB">
        <authorList>
            <consortium name="EnsemblMetazoa"/>
        </authorList>
    </citation>
    <scope>IDENTIFICATION</scope>
</reference>
<organism evidence="7 8">
    <name type="scientific">Clytia hemisphaerica</name>
    <dbReference type="NCBI Taxonomy" id="252671"/>
    <lineage>
        <taxon>Eukaryota</taxon>
        <taxon>Metazoa</taxon>
        <taxon>Cnidaria</taxon>
        <taxon>Hydrozoa</taxon>
        <taxon>Hydroidolina</taxon>
        <taxon>Leptothecata</taxon>
        <taxon>Obeliida</taxon>
        <taxon>Clytiidae</taxon>
        <taxon>Clytia</taxon>
    </lineage>
</organism>
<name>A0A7M5VE22_9CNID</name>
<feature type="domain" description="RING-type" evidence="6">
    <location>
        <begin position="73"/>
        <end position="125"/>
    </location>
</feature>